<dbReference type="Proteomes" id="UP000095280">
    <property type="component" value="Unplaced"/>
</dbReference>
<sequence length="84" mass="9612">MPDSFSRRPRSARRWVRTSCTPLKPHRRGLQTRPSGISTICSWTDSKRFSREPTGKTCRRLTSLILGIRRDCLADIRRPSASGI</sequence>
<protein>
    <submittedName>
        <fullName evidence="2">Uncharacterized protein</fullName>
    </submittedName>
</protein>
<keyword evidence="1" id="KW-1185">Reference proteome</keyword>
<dbReference type="AlphaFoldDB" id="A0A1I8FBF3"/>
<name>A0A1I8FBF3_9PLAT</name>
<reference evidence="2" key="1">
    <citation type="submission" date="2016-11" db="UniProtKB">
        <authorList>
            <consortium name="WormBaseParasite"/>
        </authorList>
    </citation>
    <scope>IDENTIFICATION</scope>
</reference>
<dbReference type="WBParaSite" id="maker-unitig_27314-snap-gene-0.2-mRNA-1">
    <property type="protein sequence ID" value="maker-unitig_27314-snap-gene-0.2-mRNA-1"/>
    <property type="gene ID" value="maker-unitig_27314-snap-gene-0.2"/>
</dbReference>
<organism evidence="1 2">
    <name type="scientific">Macrostomum lignano</name>
    <dbReference type="NCBI Taxonomy" id="282301"/>
    <lineage>
        <taxon>Eukaryota</taxon>
        <taxon>Metazoa</taxon>
        <taxon>Spiralia</taxon>
        <taxon>Lophotrochozoa</taxon>
        <taxon>Platyhelminthes</taxon>
        <taxon>Rhabditophora</taxon>
        <taxon>Macrostomorpha</taxon>
        <taxon>Macrostomida</taxon>
        <taxon>Macrostomidae</taxon>
        <taxon>Macrostomum</taxon>
    </lineage>
</organism>
<accession>A0A1I8FBF3</accession>
<evidence type="ECO:0000313" key="1">
    <source>
        <dbReference type="Proteomes" id="UP000095280"/>
    </source>
</evidence>
<evidence type="ECO:0000313" key="2">
    <source>
        <dbReference type="WBParaSite" id="maker-unitig_27314-snap-gene-0.2-mRNA-1"/>
    </source>
</evidence>
<proteinExistence type="predicted"/>